<reference evidence="1 2" key="1">
    <citation type="submission" date="2018-01" db="EMBL/GenBank/DDBJ databases">
        <title>Genome sequence of a Cantenovulum-like bacteria.</title>
        <authorList>
            <person name="Tan W.R."/>
            <person name="Lau N.-S."/>
            <person name="Go F."/>
            <person name="Amirul A.-A.A."/>
        </authorList>
    </citation>
    <scope>NUCLEOTIDE SEQUENCE [LARGE SCALE GENOMIC DNA]</scope>
    <source>
        <strain evidence="1 2">CCB-QB4</strain>
    </source>
</reference>
<protein>
    <recommendedName>
        <fullName evidence="3">2-dehydro-3-deoxygalactonokinase</fullName>
    </recommendedName>
</protein>
<organism evidence="1 2">
    <name type="scientific">Saccharobesus litoralis</name>
    <dbReference type="NCBI Taxonomy" id="2172099"/>
    <lineage>
        <taxon>Bacteria</taxon>
        <taxon>Pseudomonadati</taxon>
        <taxon>Pseudomonadota</taxon>
        <taxon>Gammaproteobacteria</taxon>
        <taxon>Alteromonadales</taxon>
        <taxon>Alteromonadaceae</taxon>
        <taxon>Saccharobesus</taxon>
    </lineage>
</organism>
<dbReference type="Pfam" id="PF05035">
    <property type="entry name" value="DGOK"/>
    <property type="match status" value="1"/>
</dbReference>
<dbReference type="InterPro" id="IPR007729">
    <property type="entry name" value="DGOK"/>
</dbReference>
<dbReference type="RefSeq" id="WP_108601127.1">
    <property type="nucleotide sequence ID" value="NZ_CP026604.1"/>
</dbReference>
<proteinExistence type="predicted"/>
<sequence>MTVKNQAIEYLIIDWGTTNFRAFALDNQGQVQDKKELGLGLLQVEDADFANALQGVLANWLNNYQSLPIFMAGMVGSAQGWVNVDYAATPVNNRGLINNAYRFELPWGALATIIPGVSHQAKNGVYDVMRGEEVQLFGLAKLTQSASLTAVMPGTHSKHAVLDNGKMTEFASFMTGELFSVISQHTILGRGLPKQIDNQDAFLRGVTESKTEKLTSALFAARTHRLFNNIQESDVYDYLSGLLIGYELNNLANNLTNNPVYLVGGKGLCARYQTACDALSISAIYMNGDECFLAGMADLISELSNV</sequence>
<dbReference type="GO" id="GO:0008671">
    <property type="term" value="F:2-dehydro-3-deoxygalactonokinase activity"/>
    <property type="evidence" value="ECO:0007669"/>
    <property type="project" value="InterPro"/>
</dbReference>
<dbReference type="Gene3D" id="3.30.420.300">
    <property type="entry name" value="2-keto-3-deoxy-galactonokinase, substrate binding domain"/>
    <property type="match status" value="1"/>
</dbReference>
<dbReference type="EMBL" id="CP026604">
    <property type="protein sequence ID" value="AWB65048.1"/>
    <property type="molecule type" value="Genomic_DNA"/>
</dbReference>
<evidence type="ECO:0008006" key="3">
    <source>
        <dbReference type="Google" id="ProtNLM"/>
    </source>
</evidence>
<evidence type="ECO:0000313" key="1">
    <source>
        <dbReference type="EMBL" id="AWB65048.1"/>
    </source>
</evidence>
<dbReference type="InterPro" id="IPR042258">
    <property type="entry name" value="DGOK_N"/>
</dbReference>
<name>A0A2S0VLG5_9ALTE</name>
<dbReference type="InterPro" id="IPR042257">
    <property type="entry name" value="DGOK_C"/>
</dbReference>
<keyword evidence="2" id="KW-1185">Reference proteome</keyword>
<accession>A0A2S0VLG5</accession>
<evidence type="ECO:0000313" key="2">
    <source>
        <dbReference type="Proteomes" id="UP000244441"/>
    </source>
</evidence>
<dbReference type="GO" id="GO:0034194">
    <property type="term" value="P:D-galactonate catabolic process"/>
    <property type="evidence" value="ECO:0007669"/>
    <property type="project" value="InterPro"/>
</dbReference>
<dbReference type="CDD" id="cd24012">
    <property type="entry name" value="ASKHA_NBD_KDGal-kinase"/>
    <property type="match status" value="1"/>
</dbReference>
<dbReference type="KEGG" id="cate:C2869_00705"/>
<dbReference type="AlphaFoldDB" id="A0A2S0VLG5"/>
<gene>
    <name evidence="1" type="ORF">C2869_00705</name>
</gene>
<dbReference type="Proteomes" id="UP000244441">
    <property type="component" value="Chromosome"/>
</dbReference>
<dbReference type="OrthoDB" id="256574at2"/>
<dbReference type="Gene3D" id="3.30.420.310">
    <property type="entry name" value="2-keto-3-deoxy-galactonokinase, C-terminal domain"/>
    <property type="match status" value="1"/>
</dbReference>